<dbReference type="EMBL" id="HAEA01016895">
    <property type="protein sequence ID" value="SBQ45376.1"/>
    <property type="molecule type" value="Transcribed_RNA"/>
</dbReference>
<organism evidence="1">
    <name type="scientific">Nothobranchius kadleci</name>
    <name type="common">African annual killifish</name>
    <dbReference type="NCBI Taxonomy" id="1051664"/>
    <lineage>
        <taxon>Eukaryota</taxon>
        <taxon>Metazoa</taxon>
        <taxon>Chordata</taxon>
        <taxon>Craniata</taxon>
        <taxon>Vertebrata</taxon>
        <taxon>Euteleostomi</taxon>
        <taxon>Actinopterygii</taxon>
        <taxon>Neopterygii</taxon>
        <taxon>Teleostei</taxon>
        <taxon>Neoteleostei</taxon>
        <taxon>Acanthomorphata</taxon>
        <taxon>Ovalentaria</taxon>
        <taxon>Atherinomorphae</taxon>
        <taxon>Cyprinodontiformes</taxon>
        <taxon>Nothobranchiidae</taxon>
        <taxon>Nothobranchius</taxon>
    </lineage>
</organism>
<reference evidence="1" key="2">
    <citation type="submission" date="2016-06" db="EMBL/GenBank/DDBJ databases">
        <title>The genome of a short-lived fish provides insights into sex chromosome evolution and the genetic control of aging.</title>
        <authorList>
            <person name="Reichwald K."/>
            <person name="Felder M."/>
            <person name="Petzold A."/>
            <person name="Koch P."/>
            <person name="Groth M."/>
            <person name="Platzer M."/>
        </authorList>
    </citation>
    <scope>NUCLEOTIDE SEQUENCE</scope>
    <source>
        <tissue evidence="1">Brain</tissue>
    </source>
</reference>
<gene>
    <name evidence="1" type="primary">Nfu_g_1_013836</name>
</gene>
<proteinExistence type="predicted"/>
<accession>A0A1A8EFY3</accession>
<feature type="non-terminal residue" evidence="1">
    <location>
        <position position="66"/>
    </location>
</feature>
<sequence length="66" mass="7021">NISMLVNNCNIFGTTSSASPCNNILFKLATACLGLRGERLVTEQTGSEFDGLGVSNDSSIKLLDRL</sequence>
<feature type="non-terminal residue" evidence="1">
    <location>
        <position position="1"/>
    </location>
</feature>
<name>A0A1A8EFY3_NOTKA</name>
<reference evidence="1" key="1">
    <citation type="submission" date="2016-05" db="EMBL/GenBank/DDBJ databases">
        <authorList>
            <person name="Lavstsen T."/>
            <person name="Jespersen J.S."/>
        </authorList>
    </citation>
    <scope>NUCLEOTIDE SEQUENCE</scope>
    <source>
        <tissue evidence="1">Brain</tissue>
    </source>
</reference>
<evidence type="ECO:0000313" key="1">
    <source>
        <dbReference type="EMBL" id="SBQ45376.1"/>
    </source>
</evidence>
<dbReference type="AlphaFoldDB" id="A0A1A8EFY3"/>
<protein>
    <submittedName>
        <fullName evidence="1">Uncharacterized protein</fullName>
    </submittedName>
</protein>